<dbReference type="Proteomes" id="UP000000809">
    <property type="component" value="Chromosome"/>
</dbReference>
<dbReference type="KEGG" id="pmu:PM1633"/>
<dbReference type="EMBL" id="AE004439">
    <property type="protein sequence ID" value="AAK03717.1"/>
    <property type="molecule type" value="Genomic_DNA"/>
</dbReference>
<sequence length="79" mass="9404">MDFLGCFVFAPVRDERYQKRSMYVIQPTERKLKGASISLRNFSDSDTESKARWTIDINIKQIPEENKIFNRKSIELKFQ</sequence>
<protein>
    <submittedName>
        <fullName evidence="1">Uncharacterized protein</fullName>
    </submittedName>
</protein>
<evidence type="ECO:0000313" key="2">
    <source>
        <dbReference type="Proteomes" id="UP000000809"/>
    </source>
</evidence>
<reference evidence="1 2" key="1">
    <citation type="journal article" date="2001" name="Proc. Natl. Acad. Sci. U.S.A.">
        <title>Complete genomic sequence of Pasteurella multocida Pm70.</title>
        <authorList>
            <person name="May B.J."/>
            <person name="Zhang Q."/>
            <person name="Li L.L."/>
            <person name="Paustian M.L."/>
            <person name="Whittam T.S."/>
            <person name="Kapur V."/>
        </authorList>
    </citation>
    <scope>NUCLEOTIDE SEQUENCE [LARGE SCALE GENOMIC DNA]</scope>
    <source>
        <strain evidence="1 2">Pm70</strain>
    </source>
</reference>
<dbReference type="EnsemblBacteria" id="AAK03717">
    <property type="protein sequence ID" value="AAK03717"/>
    <property type="gene ID" value="PM1633"/>
</dbReference>
<keyword evidence="2" id="KW-1185">Reference proteome</keyword>
<dbReference type="STRING" id="272843.PM1633"/>
<dbReference type="AlphaFoldDB" id="Q9CKI4"/>
<gene>
    <name evidence="1" type="ordered locus">PM1633</name>
</gene>
<accession>Q9CKI4</accession>
<name>Q9CKI4_PASMU</name>
<proteinExistence type="predicted"/>
<dbReference type="RefSeq" id="WP_010907264.1">
    <property type="nucleotide sequence ID" value="NC_002663.1"/>
</dbReference>
<organism evidence="1 2">
    <name type="scientific">Pasteurella multocida (strain Pm70)</name>
    <dbReference type="NCBI Taxonomy" id="272843"/>
    <lineage>
        <taxon>Bacteria</taxon>
        <taxon>Pseudomonadati</taxon>
        <taxon>Pseudomonadota</taxon>
        <taxon>Gammaproteobacteria</taxon>
        <taxon>Pasteurellales</taxon>
        <taxon>Pasteurellaceae</taxon>
        <taxon>Pasteurella</taxon>
    </lineage>
</organism>
<dbReference type="OrthoDB" id="2664633at2"/>
<dbReference type="HOGENOM" id="CLU_2602889_0_0_6"/>
<evidence type="ECO:0000313" key="1">
    <source>
        <dbReference type="EMBL" id="AAK03717.1"/>
    </source>
</evidence>